<feature type="transmembrane region" description="Helical" evidence="1">
    <location>
        <begin position="12"/>
        <end position="35"/>
    </location>
</feature>
<dbReference type="OrthoDB" id="2158248at2759"/>
<reference evidence="2 3" key="1">
    <citation type="submission" date="2006-10" db="EMBL/GenBank/DDBJ databases">
        <title>The Genome Sequence of Batrachochytrium dendrobatidis JEL423.</title>
        <authorList>
            <consortium name="The Broad Institute Genome Sequencing Platform"/>
            <person name="Birren B."/>
            <person name="Lander E."/>
            <person name="Galagan J."/>
            <person name="Cuomo C."/>
            <person name="Devon K."/>
            <person name="Jaffe D."/>
            <person name="Butler J."/>
            <person name="Alvarez P."/>
            <person name="Gnerre S."/>
            <person name="Grabherr M."/>
            <person name="Kleber M."/>
            <person name="Mauceli E."/>
            <person name="Brockman W."/>
            <person name="Young S."/>
            <person name="LaButti K."/>
            <person name="Sykes S."/>
            <person name="DeCaprio D."/>
            <person name="Crawford M."/>
            <person name="Koehrsen M."/>
            <person name="Engels R."/>
            <person name="Montgomery P."/>
            <person name="Pearson M."/>
            <person name="Howarth C."/>
            <person name="Larson L."/>
            <person name="White J."/>
            <person name="O'Leary S."/>
            <person name="Kodira C."/>
            <person name="Zeng Q."/>
            <person name="Yandava C."/>
            <person name="Alvarado L."/>
            <person name="Longcore J."/>
            <person name="James T."/>
        </authorList>
    </citation>
    <scope>NUCLEOTIDE SEQUENCE [LARGE SCALE GENOMIC DNA]</scope>
    <source>
        <strain evidence="2 3">JEL423</strain>
    </source>
</reference>
<protein>
    <recommendedName>
        <fullName evidence="4">THH1/TOM1/TOM3 domain-containing protein</fullName>
    </recommendedName>
</protein>
<feature type="transmembrane region" description="Helical" evidence="1">
    <location>
        <begin position="256"/>
        <end position="275"/>
    </location>
</feature>
<gene>
    <name evidence="2" type="ORF">BDEG_20804</name>
</gene>
<keyword evidence="1" id="KW-0812">Transmembrane</keyword>
<feature type="transmembrane region" description="Helical" evidence="1">
    <location>
        <begin position="336"/>
        <end position="356"/>
    </location>
</feature>
<dbReference type="EMBL" id="DS022300">
    <property type="protein sequence ID" value="OAJ36652.1"/>
    <property type="molecule type" value="Genomic_DNA"/>
</dbReference>
<evidence type="ECO:0000313" key="2">
    <source>
        <dbReference type="EMBL" id="OAJ36652.1"/>
    </source>
</evidence>
<dbReference type="Proteomes" id="UP000077115">
    <property type="component" value="Unassembled WGS sequence"/>
</dbReference>
<evidence type="ECO:0000313" key="3">
    <source>
        <dbReference type="Proteomes" id="UP000077115"/>
    </source>
</evidence>
<accession>A0A177WAB0</accession>
<reference evidence="2 3" key="2">
    <citation type="submission" date="2016-05" db="EMBL/GenBank/DDBJ databases">
        <title>Lineage-specific infection strategies underlie the spectrum of fungal disease in amphibians.</title>
        <authorList>
            <person name="Cuomo C.A."/>
            <person name="Farrer R.A."/>
            <person name="James T."/>
            <person name="Longcore J."/>
            <person name="Birren B."/>
        </authorList>
    </citation>
    <scope>NUCLEOTIDE SEQUENCE [LARGE SCALE GENOMIC DNA]</scope>
    <source>
        <strain evidence="2 3">JEL423</strain>
    </source>
</reference>
<dbReference type="AlphaFoldDB" id="A0A177WAB0"/>
<sequence>MLSCLGRHRRVLSRLLTITFMPLFYTLLLTCLMGITQAQSINSTSLQSKESWSESPATSTPISSSTATATLAILPASTSSLDHELSLDAHQANKTTFSGCLNNCSGVGKCLKNGACQCPPPRIPSWWKTYGLDCSNYRLSFSYAWPYFRYSWLLVYTLCLLLLSFFNYQTFRANGWYLGGVRHICQCLIHTAIFTRFLFFSIDPYSVSSTISPIVSRMLLSSFYLFFILAYVIMALHWVDICRTALALTPSKTLRFAHIGATILVLSFVSLQVFITISQLNHVNSRQILFADTLSMTLIMVLFVPLYLYYGYLFTSRLKLVRKDKEGKRDRLIKKVRVISLGPATAGLTSALIMIVKIICFRHNPYLFLIGESASHFFEMISVALFLYGILLDTTVKPGSLLTRRTTYGRSIRTTRT</sequence>
<evidence type="ECO:0008006" key="4">
    <source>
        <dbReference type="Google" id="ProtNLM"/>
    </source>
</evidence>
<name>A0A177WAB0_BATDL</name>
<keyword evidence="1" id="KW-1133">Transmembrane helix</keyword>
<keyword evidence="1" id="KW-0472">Membrane</keyword>
<evidence type="ECO:0000256" key="1">
    <source>
        <dbReference type="SAM" id="Phobius"/>
    </source>
</evidence>
<organism evidence="2 3">
    <name type="scientific">Batrachochytrium dendrobatidis (strain JEL423)</name>
    <dbReference type="NCBI Taxonomy" id="403673"/>
    <lineage>
        <taxon>Eukaryota</taxon>
        <taxon>Fungi</taxon>
        <taxon>Fungi incertae sedis</taxon>
        <taxon>Chytridiomycota</taxon>
        <taxon>Chytridiomycota incertae sedis</taxon>
        <taxon>Chytridiomycetes</taxon>
        <taxon>Rhizophydiales</taxon>
        <taxon>Rhizophydiales incertae sedis</taxon>
        <taxon>Batrachochytrium</taxon>
    </lineage>
</organism>
<proteinExistence type="predicted"/>
<feature type="transmembrane region" description="Helical" evidence="1">
    <location>
        <begin position="376"/>
        <end position="396"/>
    </location>
</feature>
<feature type="transmembrane region" description="Helical" evidence="1">
    <location>
        <begin position="295"/>
        <end position="315"/>
    </location>
</feature>
<dbReference type="VEuPathDB" id="FungiDB:BDEG_20804"/>
<feature type="transmembrane region" description="Helical" evidence="1">
    <location>
        <begin position="180"/>
        <end position="202"/>
    </location>
</feature>
<feature type="transmembrane region" description="Helical" evidence="1">
    <location>
        <begin position="214"/>
        <end position="236"/>
    </location>
</feature>
<feature type="transmembrane region" description="Helical" evidence="1">
    <location>
        <begin position="147"/>
        <end position="168"/>
    </location>
</feature>